<feature type="region of interest" description="Disordered" evidence="1">
    <location>
        <begin position="379"/>
        <end position="441"/>
    </location>
</feature>
<evidence type="ECO:0000259" key="2">
    <source>
        <dbReference type="Pfam" id="PF00646"/>
    </source>
</evidence>
<sequence length="534" mass="62037">MFSRCKRHPSDWAHLNKDLLEAIIKLLRFDDYIRVQAVCKLWRSVVKQIPILHEPHQQLPWLIMPDDSSDTCRFYSFSTNKFHRIELPELRGRRICGSSHGWMVVVDKRPGVFLLNPLTRSQIPLPPITTFPEIVDFWISELGEEEYHYPNNRLMRSGEFMRDRFFEKVILSVNPSLNSDYIVMAIYGDNHDLAFCREGDDGWTSLLHEEKFGFFDVVYWKESFYALNSDGNVVVLSDSGSRVPKINRILVTPYSFILERKRYLLVSGDELLMVSKRMGYGFGDVNNFDSRSLEYYDKHWDGFAEEYELDNEDVVDEGNEDGWNVHLVDDEDDDNDSEGDVNEKKVDEIPEWIDDRKFGTYLYKTNRFMIWKLDVDDEEDKEEVVVDDDDDDEWDWEEEDVGGGGGGGGGDEEDVGGGADDDEEEEELDDDAEVEEEEVERRTWVEVTGLNDCMLFVGSNFGLSFSAKDFPECKADHIYFTDDHQFGYTKNLVGGHDLGAYNMKTREVESLPCFSKSTRWLIWPPPCWITLSAY</sequence>
<keyword evidence="5" id="KW-1185">Reference proteome</keyword>
<dbReference type="PANTHER" id="PTHR44259">
    <property type="entry name" value="OS07G0183000 PROTEIN-RELATED"/>
    <property type="match status" value="1"/>
</dbReference>
<evidence type="ECO:0000313" key="4">
    <source>
        <dbReference type="EMBL" id="KAF5739321.1"/>
    </source>
</evidence>
<dbReference type="AlphaFoldDB" id="A0A7J7CYY9"/>
<comment type="caution">
    <text evidence="4">The sequence shown here is derived from an EMBL/GenBank/DDBJ whole genome shotgun (WGS) entry which is preliminary data.</text>
</comment>
<dbReference type="InterPro" id="IPR001810">
    <property type="entry name" value="F-box_dom"/>
</dbReference>
<dbReference type="InParanoid" id="A0A7J7CYY9"/>
<dbReference type="FunCoup" id="A0A7J7CYY9">
    <property type="interactions" value="174"/>
</dbReference>
<dbReference type="EMBL" id="JAAARO010000012">
    <property type="protein sequence ID" value="KAF5739321.1"/>
    <property type="molecule type" value="Genomic_DNA"/>
</dbReference>
<organism evidence="4 5">
    <name type="scientific">Tripterygium wilfordii</name>
    <name type="common">Thunder God vine</name>
    <dbReference type="NCBI Taxonomy" id="458696"/>
    <lineage>
        <taxon>Eukaryota</taxon>
        <taxon>Viridiplantae</taxon>
        <taxon>Streptophyta</taxon>
        <taxon>Embryophyta</taxon>
        <taxon>Tracheophyta</taxon>
        <taxon>Spermatophyta</taxon>
        <taxon>Magnoliopsida</taxon>
        <taxon>eudicotyledons</taxon>
        <taxon>Gunneridae</taxon>
        <taxon>Pentapetalae</taxon>
        <taxon>rosids</taxon>
        <taxon>fabids</taxon>
        <taxon>Celastrales</taxon>
        <taxon>Celastraceae</taxon>
        <taxon>Tripterygium</taxon>
    </lineage>
</organism>
<dbReference type="Gene3D" id="1.20.1280.50">
    <property type="match status" value="1"/>
</dbReference>
<dbReference type="Pfam" id="PF00646">
    <property type="entry name" value="F-box"/>
    <property type="match status" value="1"/>
</dbReference>
<evidence type="ECO:0000256" key="1">
    <source>
        <dbReference type="SAM" id="MobiDB-lite"/>
    </source>
</evidence>
<feature type="compositionally biased region" description="Acidic residues" evidence="1">
    <location>
        <begin position="379"/>
        <end position="401"/>
    </location>
</feature>
<gene>
    <name evidence="4" type="ORF">HS088_TW12G00525</name>
</gene>
<feature type="domain" description="KIB1-4 beta-propeller" evidence="3">
    <location>
        <begin position="74"/>
        <end position="287"/>
    </location>
</feature>
<accession>A0A7J7CYY9</accession>
<feature type="compositionally biased region" description="Acidic residues" evidence="1">
    <location>
        <begin position="329"/>
        <end position="340"/>
    </location>
</feature>
<dbReference type="PANTHER" id="PTHR44259:SF114">
    <property type="entry name" value="OS06G0707300 PROTEIN"/>
    <property type="match status" value="1"/>
</dbReference>
<dbReference type="InterPro" id="IPR036047">
    <property type="entry name" value="F-box-like_dom_sf"/>
</dbReference>
<evidence type="ECO:0000259" key="3">
    <source>
        <dbReference type="Pfam" id="PF03478"/>
    </source>
</evidence>
<proteinExistence type="predicted"/>
<feature type="compositionally biased region" description="Acidic residues" evidence="1">
    <location>
        <begin position="410"/>
        <end position="438"/>
    </location>
</feature>
<protein>
    <submittedName>
        <fullName evidence="4">F-box protein SKIP23-like</fullName>
    </submittedName>
</protein>
<name>A0A7J7CYY9_TRIWF</name>
<dbReference type="Proteomes" id="UP000593562">
    <property type="component" value="Unassembled WGS sequence"/>
</dbReference>
<dbReference type="InterPro" id="IPR050942">
    <property type="entry name" value="F-box_BR-signaling"/>
</dbReference>
<feature type="domain" description="KIB1-4 beta-propeller" evidence="3">
    <location>
        <begin position="431"/>
        <end position="502"/>
    </location>
</feature>
<evidence type="ECO:0000313" key="5">
    <source>
        <dbReference type="Proteomes" id="UP000593562"/>
    </source>
</evidence>
<dbReference type="InterPro" id="IPR005174">
    <property type="entry name" value="KIB1-4_b-propeller"/>
</dbReference>
<dbReference type="Pfam" id="PF03478">
    <property type="entry name" value="Beta-prop_KIB1-4"/>
    <property type="match status" value="2"/>
</dbReference>
<feature type="domain" description="F-box" evidence="2">
    <location>
        <begin position="12"/>
        <end position="51"/>
    </location>
</feature>
<feature type="region of interest" description="Disordered" evidence="1">
    <location>
        <begin position="318"/>
        <end position="346"/>
    </location>
</feature>
<dbReference type="SUPFAM" id="SSF81383">
    <property type="entry name" value="F-box domain"/>
    <property type="match status" value="1"/>
</dbReference>
<reference evidence="4 5" key="1">
    <citation type="journal article" date="2020" name="Nat. Commun.">
        <title>Genome of Tripterygium wilfordii and identification of cytochrome P450 involved in triptolide biosynthesis.</title>
        <authorList>
            <person name="Tu L."/>
            <person name="Su P."/>
            <person name="Zhang Z."/>
            <person name="Gao L."/>
            <person name="Wang J."/>
            <person name="Hu T."/>
            <person name="Zhou J."/>
            <person name="Zhang Y."/>
            <person name="Zhao Y."/>
            <person name="Liu Y."/>
            <person name="Song Y."/>
            <person name="Tong Y."/>
            <person name="Lu Y."/>
            <person name="Yang J."/>
            <person name="Xu C."/>
            <person name="Jia M."/>
            <person name="Peters R.J."/>
            <person name="Huang L."/>
            <person name="Gao W."/>
        </authorList>
    </citation>
    <scope>NUCLEOTIDE SEQUENCE [LARGE SCALE GENOMIC DNA]</scope>
    <source>
        <strain evidence="5">cv. XIE 37</strain>
        <tissue evidence="4">Leaf</tissue>
    </source>
</reference>